<reference evidence="2 3" key="1">
    <citation type="submission" date="2022-05" db="EMBL/GenBank/DDBJ databases">
        <title>Streptomyces sp. nov. RY43-2 isolated from soil of a peat swamp forest.</title>
        <authorList>
            <person name="Kanchanasin P."/>
            <person name="Tanasupawat S."/>
            <person name="Phongsopitanun W."/>
        </authorList>
    </citation>
    <scope>NUCLEOTIDE SEQUENCE [LARGE SCALE GENOMIC DNA]</scope>
    <source>
        <strain evidence="2 3">RY43-2</strain>
    </source>
</reference>
<evidence type="ECO:0000313" key="3">
    <source>
        <dbReference type="Proteomes" id="UP001523219"/>
    </source>
</evidence>
<dbReference type="EMBL" id="JAMWMR010000020">
    <property type="protein sequence ID" value="MCN9243245.1"/>
    <property type="molecule type" value="Genomic_DNA"/>
</dbReference>
<accession>A0ABT0ZI35</accession>
<evidence type="ECO:0000313" key="2">
    <source>
        <dbReference type="EMBL" id="MCN9243245.1"/>
    </source>
</evidence>
<comment type="caution">
    <text evidence="2">The sequence shown here is derived from an EMBL/GenBank/DDBJ whole genome shotgun (WGS) entry which is preliminary data.</text>
</comment>
<organism evidence="2 3">
    <name type="scientific">Streptomyces macrolidinus</name>
    <dbReference type="NCBI Taxonomy" id="2952607"/>
    <lineage>
        <taxon>Bacteria</taxon>
        <taxon>Bacillati</taxon>
        <taxon>Actinomycetota</taxon>
        <taxon>Actinomycetes</taxon>
        <taxon>Kitasatosporales</taxon>
        <taxon>Streptomycetaceae</taxon>
        <taxon>Streptomyces</taxon>
    </lineage>
</organism>
<evidence type="ECO:0000256" key="1">
    <source>
        <dbReference type="SAM" id="MobiDB-lite"/>
    </source>
</evidence>
<feature type="region of interest" description="Disordered" evidence="1">
    <location>
        <begin position="33"/>
        <end position="62"/>
    </location>
</feature>
<dbReference type="RefSeq" id="WP_252426621.1">
    <property type="nucleotide sequence ID" value="NZ_JAMWMR010000020.1"/>
</dbReference>
<protein>
    <submittedName>
        <fullName evidence="2">Uncharacterized protein</fullName>
    </submittedName>
</protein>
<gene>
    <name evidence="2" type="ORF">NGF19_21065</name>
</gene>
<sequence>MPVAMAVITAEGTCGAVRAGQCHATATAAGPVDRVGDGRRARGGIQRHRKQAGRHQGGGLHA</sequence>
<proteinExistence type="predicted"/>
<feature type="compositionally biased region" description="Basic residues" evidence="1">
    <location>
        <begin position="41"/>
        <end position="53"/>
    </location>
</feature>
<name>A0ABT0ZI35_9ACTN</name>
<keyword evidence="3" id="KW-1185">Reference proteome</keyword>
<dbReference type="Proteomes" id="UP001523219">
    <property type="component" value="Unassembled WGS sequence"/>
</dbReference>